<dbReference type="InterPro" id="IPR051267">
    <property type="entry name" value="STEAP_metalloreductase"/>
</dbReference>
<protein>
    <submittedName>
        <fullName evidence="3">NADP oxidoreductase coenzyme F420-dependent</fullName>
    </submittedName>
</protein>
<dbReference type="PANTHER" id="PTHR14239">
    <property type="entry name" value="DUDULIN-RELATED"/>
    <property type="match status" value="1"/>
</dbReference>
<dbReference type="OrthoDB" id="5738121at2"/>
<evidence type="ECO:0000256" key="1">
    <source>
        <dbReference type="ARBA" id="ARBA00023002"/>
    </source>
</evidence>
<sequence>MSNMVILGSGNVGTAIGKGLRDAGHAVASVNTSTSVEDVVQAIRQADFVFLAVPLAAALSLQQAWVDALDGKTVVDMTNPLTPDFANLTVGFGDSAGEQVARALPKAKVVKALNAVLAPNHDLTAFGKDQMFVPVAGEEASAGTVVDLLRSVGFDAQYVGDITCSRYIEPVAEVLIRLAYMQGQGTGIALKLMRA</sequence>
<keyword evidence="4" id="KW-1185">Reference proteome</keyword>
<proteinExistence type="predicted"/>
<evidence type="ECO:0000313" key="3">
    <source>
        <dbReference type="EMBL" id="KFI38395.1"/>
    </source>
</evidence>
<dbReference type="SUPFAM" id="SSF51735">
    <property type="entry name" value="NAD(P)-binding Rossmann-fold domains"/>
    <property type="match status" value="1"/>
</dbReference>
<feature type="domain" description="Pyrroline-5-carboxylate reductase catalytic N-terminal" evidence="2">
    <location>
        <begin position="5"/>
        <end position="80"/>
    </location>
</feature>
<dbReference type="eggNOG" id="COG2085">
    <property type="taxonomic scope" value="Bacteria"/>
</dbReference>
<dbReference type="Pfam" id="PF03807">
    <property type="entry name" value="F420_oxidored"/>
    <property type="match status" value="1"/>
</dbReference>
<keyword evidence="1" id="KW-0560">Oxidoreductase</keyword>
<accession>A0A086YVU5</accession>
<dbReference type="EMBL" id="JGYK01000004">
    <property type="protein sequence ID" value="KFI38395.1"/>
    <property type="molecule type" value="Genomic_DNA"/>
</dbReference>
<dbReference type="GO" id="GO:0016491">
    <property type="term" value="F:oxidoreductase activity"/>
    <property type="evidence" value="ECO:0007669"/>
    <property type="project" value="UniProtKB-KW"/>
</dbReference>
<reference evidence="3 4" key="1">
    <citation type="submission" date="2014-03" db="EMBL/GenBank/DDBJ databases">
        <title>Genomics of Bifidobacteria.</title>
        <authorList>
            <person name="Ventura M."/>
            <person name="Milani C."/>
            <person name="Lugli G.A."/>
        </authorList>
    </citation>
    <scope>NUCLEOTIDE SEQUENCE [LARGE SCALE GENOMIC DNA]</scope>
    <source>
        <strain evidence="3 4">DSM 22766</strain>
    </source>
</reference>
<gene>
    <name evidence="3" type="ORF">BACT_0301</name>
</gene>
<dbReference type="STRING" id="1437605.AB656_00130"/>
<dbReference type="Gene3D" id="3.40.50.720">
    <property type="entry name" value="NAD(P)-binding Rossmann-like Domain"/>
    <property type="match status" value="1"/>
</dbReference>
<dbReference type="PATRIC" id="fig|1437605.7.peg.26"/>
<dbReference type="RefSeq" id="WP_033504856.1">
    <property type="nucleotide sequence ID" value="NZ_CP011786.1"/>
</dbReference>
<evidence type="ECO:0000259" key="2">
    <source>
        <dbReference type="Pfam" id="PF03807"/>
    </source>
</evidence>
<comment type="caution">
    <text evidence="3">The sequence shown here is derived from an EMBL/GenBank/DDBJ whole genome shotgun (WGS) entry which is preliminary data.</text>
</comment>
<dbReference type="KEGG" id="bact:AB656_00130"/>
<dbReference type="AlphaFoldDB" id="A0A086YVU5"/>
<dbReference type="Proteomes" id="UP000029015">
    <property type="component" value="Unassembled WGS sequence"/>
</dbReference>
<name>A0A086YVU5_9BIFI</name>
<dbReference type="InterPro" id="IPR036291">
    <property type="entry name" value="NAD(P)-bd_dom_sf"/>
</dbReference>
<organism evidence="3 4">
    <name type="scientific">Bifidobacterium actinocoloniiforme DSM 22766</name>
    <dbReference type="NCBI Taxonomy" id="1437605"/>
    <lineage>
        <taxon>Bacteria</taxon>
        <taxon>Bacillati</taxon>
        <taxon>Actinomycetota</taxon>
        <taxon>Actinomycetes</taxon>
        <taxon>Bifidobacteriales</taxon>
        <taxon>Bifidobacteriaceae</taxon>
        <taxon>Bifidobacterium</taxon>
    </lineage>
</organism>
<evidence type="ECO:0000313" key="4">
    <source>
        <dbReference type="Proteomes" id="UP000029015"/>
    </source>
</evidence>
<dbReference type="InterPro" id="IPR028939">
    <property type="entry name" value="P5C_Rdtase_cat_N"/>
</dbReference>